<sequence>MMNPISRVAKSLVLLFMFFTLHATAQKITPYLQTTSQVLELPSRVLNETRTIYIHYPKADSTNPNKTYPVLYLMDGESHFEMLSQYTDYLSRWDVNVIPQMIIVGIVNTKRTRDLTPTESIINYFGQPDTSRVSWMKPSGGNERFLQFIREELKPYVDSHYKTQPYNILAGHSFGGLASVYCLLTHPEMFQAYIAVSPSFWWDREYILKLADQKLKKGGSLNKTLFFSDASEGVSDSSTFHTNLLKFDAMLKAKTVIGLRFEYNYYPKETHMTEPMPAFYDALRFIYKAPYK</sequence>
<dbReference type="Pfam" id="PF00756">
    <property type="entry name" value="Esterase"/>
    <property type="match status" value="1"/>
</dbReference>
<gene>
    <name evidence="4" type="ORF">D4L85_21800</name>
</gene>
<comment type="similarity">
    <text evidence="1">Belongs to the esterase D family.</text>
</comment>
<accession>A0A385SPE3</accession>
<proteinExistence type="inferred from homology"/>
<reference evidence="5" key="1">
    <citation type="submission" date="2018-09" db="EMBL/GenBank/DDBJ databases">
        <title>Chryseolinea sp. KIS68-18 isolated from soil.</title>
        <authorList>
            <person name="Weon H.-Y."/>
            <person name="Kwon S.-W."/>
            <person name="Lee S.A."/>
        </authorList>
    </citation>
    <scope>NUCLEOTIDE SEQUENCE [LARGE SCALE GENOMIC DNA]</scope>
    <source>
        <strain evidence="5">KIS68-18</strain>
    </source>
</reference>
<dbReference type="GO" id="GO:0016788">
    <property type="term" value="F:hydrolase activity, acting on ester bonds"/>
    <property type="evidence" value="ECO:0007669"/>
    <property type="project" value="TreeGrafter"/>
</dbReference>
<name>A0A385SPE3_9BACT</name>
<evidence type="ECO:0000256" key="3">
    <source>
        <dbReference type="SAM" id="SignalP"/>
    </source>
</evidence>
<evidence type="ECO:0000256" key="2">
    <source>
        <dbReference type="ARBA" id="ARBA00022801"/>
    </source>
</evidence>
<keyword evidence="3" id="KW-0732">Signal</keyword>
<keyword evidence="2 4" id="KW-0378">Hydrolase</keyword>
<feature type="signal peptide" evidence="3">
    <location>
        <begin position="1"/>
        <end position="25"/>
    </location>
</feature>
<dbReference type="OrthoDB" id="9784036at2"/>
<dbReference type="InterPro" id="IPR029058">
    <property type="entry name" value="AB_hydrolase_fold"/>
</dbReference>
<dbReference type="Gene3D" id="3.40.50.1820">
    <property type="entry name" value="alpha/beta hydrolase"/>
    <property type="match status" value="1"/>
</dbReference>
<keyword evidence="5" id="KW-1185">Reference proteome</keyword>
<organism evidence="4 5">
    <name type="scientific">Chryseolinea soli</name>
    <dbReference type="NCBI Taxonomy" id="2321403"/>
    <lineage>
        <taxon>Bacteria</taxon>
        <taxon>Pseudomonadati</taxon>
        <taxon>Bacteroidota</taxon>
        <taxon>Cytophagia</taxon>
        <taxon>Cytophagales</taxon>
        <taxon>Fulvivirgaceae</taxon>
        <taxon>Chryseolinea</taxon>
    </lineage>
</organism>
<evidence type="ECO:0000313" key="5">
    <source>
        <dbReference type="Proteomes" id="UP000266183"/>
    </source>
</evidence>
<dbReference type="InterPro" id="IPR000801">
    <property type="entry name" value="Esterase-like"/>
</dbReference>
<protein>
    <submittedName>
        <fullName evidence="4">Alpha/beta hydrolase</fullName>
    </submittedName>
</protein>
<dbReference type="PANTHER" id="PTHR40841:SF2">
    <property type="entry name" value="SIDEROPHORE-DEGRADING ESTERASE (EUROFUNG)"/>
    <property type="match status" value="1"/>
</dbReference>
<dbReference type="InterPro" id="IPR052558">
    <property type="entry name" value="Siderophore_Hydrolase_D"/>
</dbReference>
<dbReference type="Proteomes" id="UP000266183">
    <property type="component" value="Chromosome"/>
</dbReference>
<evidence type="ECO:0000313" key="4">
    <source>
        <dbReference type="EMBL" id="AYB33049.1"/>
    </source>
</evidence>
<evidence type="ECO:0000256" key="1">
    <source>
        <dbReference type="ARBA" id="ARBA00005622"/>
    </source>
</evidence>
<dbReference type="EMBL" id="CP032382">
    <property type="protein sequence ID" value="AYB33049.1"/>
    <property type="molecule type" value="Genomic_DNA"/>
</dbReference>
<dbReference type="PANTHER" id="PTHR40841">
    <property type="entry name" value="SIDEROPHORE TRIACETYLFUSARININE C ESTERASE"/>
    <property type="match status" value="1"/>
</dbReference>
<dbReference type="SUPFAM" id="SSF53474">
    <property type="entry name" value="alpha/beta-Hydrolases"/>
    <property type="match status" value="1"/>
</dbReference>
<dbReference type="KEGG" id="chk:D4L85_21800"/>
<feature type="chain" id="PRO_5017422743" evidence="3">
    <location>
        <begin position="26"/>
        <end position="292"/>
    </location>
</feature>
<dbReference type="RefSeq" id="WP_119756292.1">
    <property type="nucleotide sequence ID" value="NZ_CP032382.1"/>
</dbReference>
<dbReference type="AlphaFoldDB" id="A0A385SPE3"/>